<feature type="transmembrane region" description="Helical" evidence="7">
    <location>
        <begin position="242"/>
        <end position="260"/>
    </location>
</feature>
<keyword evidence="4 7" id="KW-0812">Transmembrane</keyword>
<comment type="subcellular location">
    <subcellularLocation>
        <location evidence="1">Cell membrane</location>
        <topology evidence="1">Multi-pass membrane protein</topology>
    </subcellularLocation>
</comment>
<accession>B5L3G4</accession>
<evidence type="ECO:0000256" key="3">
    <source>
        <dbReference type="ARBA" id="ARBA00022475"/>
    </source>
</evidence>
<dbReference type="PANTHER" id="PTHR30250">
    <property type="entry name" value="PST FAMILY PREDICTED COLANIC ACID TRANSPORTER"/>
    <property type="match status" value="1"/>
</dbReference>
<feature type="transmembrane region" description="Helical" evidence="7">
    <location>
        <begin position="205"/>
        <end position="222"/>
    </location>
</feature>
<dbReference type="Pfam" id="PF13440">
    <property type="entry name" value="Polysacc_synt_3"/>
    <property type="match status" value="1"/>
</dbReference>
<proteinExistence type="inferred from homology"/>
<feature type="transmembrane region" description="Helical" evidence="7">
    <location>
        <begin position="137"/>
        <end position="159"/>
    </location>
</feature>
<feature type="transmembrane region" description="Helical" evidence="7">
    <location>
        <begin position="77"/>
        <end position="102"/>
    </location>
</feature>
<feature type="transmembrane region" description="Helical" evidence="7">
    <location>
        <begin position="381"/>
        <end position="401"/>
    </location>
</feature>
<feature type="transmembrane region" description="Helical" evidence="7">
    <location>
        <begin position="413"/>
        <end position="433"/>
    </location>
</feature>
<feature type="transmembrane region" description="Helical" evidence="7">
    <location>
        <begin position="165"/>
        <end position="185"/>
    </location>
</feature>
<dbReference type="GO" id="GO:0005886">
    <property type="term" value="C:plasma membrane"/>
    <property type="evidence" value="ECO:0007669"/>
    <property type="project" value="UniProtKB-SubCell"/>
</dbReference>
<evidence type="ECO:0000313" key="8">
    <source>
        <dbReference type="EMBL" id="ACA24834.1"/>
    </source>
</evidence>
<comment type="similarity">
    <text evidence="2">Belongs to the polysaccharide synthase family.</text>
</comment>
<feature type="transmembrane region" description="Helical" evidence="7">
    <location>
        <begin position="108"/>
        <end position="130"/>
    </location>
</feature>
<protein>
    <submittedName>
        <fullName evidence="8">Wzx</fullName>
    </submittedName>
</protein>
<dbReference type="RefSeq" id="WP_000021772.1">
    <property type="nucleotide sequence ID" value="NZ_BGIF01000050.1"/>
</dbReference>
<sequence length="475" mass="53556">MSIFNNLKWNTFSQVFKILTQLISIVYLARIIPPNEYGIMAMAGVVMNFASLFRDLGTSAAIIQKEQLQDETKSAVFWLNFLLGFLVFIIIITLTPFISHLYNQPKLLIVLPLLSFSFIISGSSSLHLAMLERESKFFIISKIEVFSAALSLLLAIILANNSFGIYSLVFQSLLNSLSSAVLLWIVSPWRPKGKPRHVINHLKEIFRFTSQLSLFNIINFFARNLDSFLIGKYMSASILGSYNLAYRIMLFPLSSLTFIANRSLFPILSQKKNNYKEINDIYLNTIYIIWFITLPLVTVITSLNKLFIQVVFGEQWILSADILFWLAPTAIIQSVLSTTGTIFMSQGRTGILLLLGIQGTILTAVSFMVGIHCGIVDLAKYYFIANAIHFIPCIIFTMKTIKSNVLSIFKKTYPLFISAAISFILISNIRAHFASDIKSLFVLSAIGGAIYLLLLLPTSESRKLIKTLQTKIKKR</sequence>
<evidence type="ECO:0000256" key="7">
    <source>
        <dbReference type="SAM" id="Phobius"/>
    </source>
</evidence>
<dbReference type="CDD" id="cd13127">
    <property type="entry name" value="MATE_tuaB_like"/>
    <property type="match status" value="1"/>
</dbReference>
<evidence type="ECO:0000256" key="2">
    <source>
        <dbReference type="ARBA" id="ARBA00007430"/>
    </source>
</evidence>
<evidence type="ECO:0000256" key="1">
    <source>
        <dbReference type="ARBA" id="ARBA00004651"/>
    </source>
</evidence>
<evidence type="ECO:0000256" key="6">
    <source>
        <dbReference type="ARBA" id="ARBA00023136"/>
    </source>
</evidence>
<evidence type="ECO:0000256" key="4">
    <source>
        <dbReference type="ARBA" id="ARBA00022692"/>
    </source>
</evidence>
<evidence type="ECO:0000256" key="5">
    <source>
        <dbReference type="ARBA" id="ARBA00022989"/>
    </source>
</evidence>
<keyword evidence="6 7" id="KW-0472">Membrane</keyword>
<feature type="transmembrane region" description="Helical" evidence="7">
    <location>
        <begin position="351"/>
        <end position="375"/>
    </location>
</feature>
<dbReference type="InterPro" id="IPR050833">
    <property type="entry name" value="Poly_Biosynth_Transport"/>
</dbReference>
<keyword evidence="3" id="KW-1003">Cell membrane</keyword>
<dbReference type="AlphaFoldDB" id="B5L3G4"/>
<feature type="transmembrane region" description="Helical" evidence="7">
    <location>
        <begin position="322"/>
        <end position="344"/>
    </location>
</feature>
<reference evidence="8" key="1">
    <citation type="journal article" date="2008" name="FEMS Microbiol. Rev.">
        <title>Structure and genetics of Shigella O antigens.</title>
        <authorList>
            <person name="Liu B."/>
            <person name="Knirel Y.A."/>
            <person name="Feng L."/>
            <person name="Perepelov A.V."/>
            <person name="Senchenkova S.N."/>
            <person name="Wang Q."/>
            <person name="Reeves P.R."/>
            <person name="Wang L."/>
        </authorList>
    </citation>
    <scope>NUCLEOTIDE SEQUENCE</scope>
</reference>
<gene>
    <name evidence="8" type="primary">wzx</name>
</gene>
<name>B5L3G4_ECOLX</name>
<feature type="transmembrane region" description="Helical" evidence="7">
    <location>
        <begin position="439"/>
        <end position="456"/>
    </location>
</feature>
<dbReference type="PANTHER" id="PTHR30250:SF10">
    <property type="entry name" value="LIPOPOLYSACCHARIDE BIOSYNTHESIS PROTEIN WZXC"/>
    <property type="match status" value="1"/>
</dbReference>
<dbReference type="EMBL" id="EU294171">
    <property type="protein sequence ID" value="ACA24834.1"/>
    <property type="molecule type" value="Genomic_DNA"/>
</dbReference>
<organism evidence="8">
    <name type="scientific">Escherichia coli</name>
    <dbReference type="NCBI Taxonomy" id="562"/>
    <lineage>
        <taxon>Bacteria</taxon>
        <taxon>Pseudomonadati</taxon>
        <taxon>Pseudomonadota</taxon>
        <taxon>Gammaproteobacteria</taxon>
        <taxon>Enterobacterales</taxon>
        <taxon>Enterobacteriaceae</taxon>
        <taxon>Escherichia</taxon>
    </lineage>
</organism>
<feature type="transmembrane region" description="Helical" evidence="7">
    <location>
        <begin position="281"/>
        <end position="302"/>
    </location>
</feature>
<feature type="transmembrane region" description="Helical" evidence="7">
    <location>
        <begin position="38"/>
        <end position="56"/>
    </location>
</feature>
<feature type="transmembrane region" description="Helical" evidence="7">
    <location>
        <begin position="12"/>
        <end position="32"/>
    </location>
</feature>
<keyword evidence="5 7" id="KW-1133">Transmembrane helix</keyword>